<dbReference type="SUPFAM" id="SSF47090">
    <property type="entry name" value="PGBD-like"/>
    <property type="match status" value="1"/>
</dbReference>
<evidence type="ECO:0000313" key="3">
    <source>
        <dbReference type="EMBL" id="MBA5637007.1"/>
    </source>
</evidence>
<evidence type="ECO:0000259" key="2">
    <source>
        <dbReference type="SMART" id="SM00382"/>
    </source>
</evidence>
<dbReference type="Pfam" id="PF01471">
    <property type="entry name" value="PG_binding_1"/>
    <property type="match status" value="1"/>
</dbReference>
<feature type="domain" description="AAA+ ATPase" evidence="2">
    <location>
        <begin position="42"/>
        <end position="194"/>
    </location>
</feature>
<dbReference type="PANTHER" id="PTHR35894:SF1">
    <property type="entry name" value="PHOSPHORIBULOKINASE _ URIDINE KINASE FAMILY"/>
    <property type="match status" value="1"/>
</dbReference>
<dbReference type="Proteomes" id="UP000534388">
    <property type="component" value="Unassembled WGS sequence"/>
</dbReference>
<dbReference type="Pfam" id="PF13401">
    <property type="entry name" value="AAA_22"/>
    <property type="match status" value="1"/>
</dbReference>
<dbReference type="Gene3D" id="3.90.70.10">
    <property type="entry name" value="Cysteine proteinases"/>
    <property type="match status" value="1"/>
</dbReference>
<keyword evidence="4" id="KW-1185">Reference proteome</keyword>
<comment type="caution">
    <text evidence="3">The sequence shown here is derived from an EMBL/GenBank/DDBJ whole genome shotgun (WGS) entry which is preliminary data.</text>
</comment>
<dbReference type="Gene3D" id="3.40.50.300">
    <property type="entry name" value="P-loop containing nucleotide triphosphate hydrolases"/>
    <property type="match status" value="1"/>
</dbReference>
<dbReference type="EMBL" id="JACEZT010000004">
    <property type="protein sequence ID" value="MBA5637007.1"/>
    <property type="molecule type" value="Genomic_DNA"/>
</dbReference>
<keyword evidence="1" id="KW-0472">Membrane</keyword>
<dbReference type="PANTHER" id="PTHR35894">
    <property type="entry name" value="GENERAL SECRETION PATHWAY PROTEIN A-RELATED"/>
    <property type="match status" value="1"/>
</dbReference>
<dbReference type="SMART" id="SM00382">
    <property type="entry name" value="AAA"/>
    <property type="match status" value="1"/>
</dbReference>
<dbReference type="AlphaFoldDB" id="A0A7W2EQZ6"/>
<evidence type="ECO:0000313" key="4">
    <source>
        <dbReference type="Proteomes" id="UP000534388"/>
    </source>
</evidence>
<dbReference type="InterPro" id="IPR036365">
    <property type="entry name" value="PGBD-like_sf"/>
</dbReference>
<protein>
    <submittedName>
        <fullName evidence="3">AAA family ATPase</fullName>
    </submittedName>
</protein>
<feature type="transmembrane region" description="Helical" evidence="1">
    <location>
        <begin position="288"/>
        <end position="310"/>
    </location>
</feature>
<reference evidence="3 4" key="1">
    <citation type="submission" date="2020-07" db="EMBL/GenBank/DDBJ databases">
        <title>Novel species isolated from subtropical streams in China.</title>
        <authorList>
            <person name="Lu H."/>
        </authorList>
    </citation>
    <scope>NUCLEOTIDE SEQUENCE [LARGE SCALE GENOMIC DNA]</scope>
    <source>
        <strain evidence="3 4">LX20W</strain>
    </source>
</reference>
<dbReference type="Gene3D" id="1.10.101.10">
    <property type="entry name" value="PGBD-like superfamily/PGBD"/>
    <property type="match status" value="1"/>
</dbReference>
<dbReference type="InterPro" id="IPR049945">
    <property type="entry name" value="AAA_22"/>
</dbReference>
<dbReference type="InterPro" id="IPR002477">
    <property type="entry name" value="Peptidoglycan-bd-like"/>
</dbReference>
<dbReference type="InterPro" id="IPR036366">
    <property type="entry name" value="PGBDSf"/>
</dbReference>
<accession>A0A7W2EQZ6</accession>
<dbReference type="RefSeq" id="WP_182161233.1">
    <property type="nucleotide sequence ID" value="NZ_JACEZT010000004.1"/>
</dbReference>
<dbReference type="InterPro" id="IPR027417">
    <property type="entry name" value="P-loop_NTPase"/>
</dbReference>
<dbReference type="GO" id="GO:0016887">
    <property type="term" value="F:ATP hydrolysis activity"/>
    <property type="evidence" value="ECO:0007669"/>
    <property type="project" value="InterPro"/>
</dbReference>
<gene>
    <name evidence="3" type="ORF">H3H37_08060</name>
</gene>
<proteinExistence type="predicted"/>
<dbReference type="InterPro" id="IPR003593">
    <property type="entry name" value="AAA+_ATPase"/>
</dbReference>
<sequence length="617" mass="64705">MYTQFFSLKQAPFSIAPDPRYLFMSERHREALAHLLYGVGSGGGFVLLTGEIGAGKTTVCRCFMEQIPANCKLAYIFNPKLSVEELLLSVCDEFGITLAPQGTGAVSVKTYVDAINRYLLDSHAQGNNNVLVIDEAQNLSADVLEQLRLLTNLETNERKLLQIILIGQPELRTMLARPDLEQLAQRVIARYHLGPLTEAETGSYIEHRLAVAGAAASSPFPRRLTGLVHKLAKGVPRRINLLCDRALLGAYVENQPQVTPAIVRRAAAEVFAAPAGGAGAVRRAWPQWGAGLAAGVLAGVAISAAAWQWLPVRDTKLVSMPVSRAASQVVGAGAGVASKGDGSTSALPVAVGATTGMAPAQAGAATTVATGTAQAGVATAPAGVTGTTPAQVAATASGASGAPAGAAVASSIVPSAAAVAAPAGEGGAQSAPPLRELAALWGQSLPPGEPCQVAARLNLRCLQTRGGVDELRQLDRPAVLTLRDEPGMPRYALLTALDASGATVALDGKSQHLSLAALAERYDGSYTTFWRAPRSWRDEVSDGDRGPDVDWLAKHLSQLYGLKKPVENQPLDAALMRRLREFQSVQHLKADGVAGPKTFIRLLQLAGVREPRLSPGR</sequence>
<keyword evidence="1" id="KW-1133">Transmembrane helix</keyword>
<dbReference type="InterPro" id="IPR052026">
    <property type="entry name" value="ExeA_AAA_ATPase_DNA-bind"/>
</dbReference>
<dbReference type="SUPFAM" id="SSF52540">
    <property type="entry name" value="P-loop containing nucleoside triphosphate hydrolases"/>
    <property type="match status" value="1"/>
</dbReference>
<organism evidence="3 4">
    <name type="scientific">Rugamonas brunnea</name>
    <dbReference type="NCBI Taxonomy" id="2758569"/>
    <lineage>
        <taxon>Bacteria</taxon>
        <taxon>Pseudomonadati</taxon>
        <taxon>Pseudomonadota</taxon>
        <taxon>Betaproteobacteria</taxon>
        <taxon>Burkholderiales</taxon>
        <taxon>Oxalobacteraceae</taxon>
        <taxon>Telluria group</taxon>
        <taxon>Rugamonas</taxon>
    </lineage>
</organism>
<keyword evidence="1" id="KW-0812">Transmembrane</keyword>
<evidence type="ECO:0000256" key="1">
    <source>
        <dbReference type="SAM" id="Phobius"/>
    </source>
</evidence>
<name>A0A7W2EQZ6_9BURK</name>